<organism evidence="1 2">
    <name type="scientific">Piloderma croceum (strain F 1598)</name>
    <dbReference type="NCBI Taxonomy" id="765440"/>
    <lineage>
        <taxon>Eukaryota</taxon>
        <taxon>Fungi</taxon>
        <taxon>Dikarya</taxon>
        <taxon>Basidiomycota</taxon>
        <taxon>Agaricomycotina</taxon>
        <taxon>Agaricomycetes</taxon>
        <taxon>Agaricomycetidae</taxon>
        <taxon>Atheliales</taxon>
        <taxon>Atheliaceae</taxon>
        <taxon>Piloderma</taxon>
    </lineage>
</organism>
<dbReference type="EMBL" id="KN832975">
    <property type="protein sequence ID" value="KIM89196.1"/>
    <property type="molecule type" value="Genomic_DNA"/>
</dbReference>
<protein>
    <submittedName>
        <fullName evidence="1">Uncharacterized protein</fullName>
    </submittedName>
</protein>
<proteinExistence type="predicted"/>
<dbReference type="HOGENOM" id="CLU_1563448_0_0_1"/>
<keyword evidence="2" id="KW-1185">Reference proteome</keyword>
<sequence length="171" mass="19413">MSSTRRNTASTSTGTTNHKCYTPDEFQRWRESHSKIAAIAFKEAGVRVIDFNTYKPNKWTEFQCTQNLRGRLWPNPAGADLYILDFINRNGVRVNVTQLNIYNVSPFGYNDRELINNQGTSPGSKGTVNVYTLNPGRVVEIVTKGDQLLKRISFIYTGRMTCTPIINQLDD</sequence>
<evidence type="ECO:0000313" key="1">
    <source>
        <dbReference type="EMBL" id="KIM89196.1"/>
    </source>
</evidence>
<evidence type="ECO:0000313" key="2">
    <source>
        <dbReference type="Proteomes" id="UP000054166"/>
    </source>
</evidence>
<accession>A0A0C3GEW9</accession>
<name>A0A0C3GEW9_PILCF</name>
<gene>
    <name evidence="1" type="ORF">PILCRDRAFT_2464</name>
</gene>
<dbReference type="AlphaFoldDB" id="A0A0C3GEW9"/>
<dbReference type="OrthoDB" id="3213948at2759"/>
<reference evidence="1 2" key="1">
    <citation type="submission" date="2014-04" db="EMBL/GenBank/DDBJ databases">
        <authorList>
            <consortium name="DOE Joint Genome Institute"/>
            <person name="Kuo A."/>
            <person name="Tarkka M."/>
            <person name="Buscot F."/>
            <person name="Kohler A."/>
            <person name="Nagy L.G."/>
            <person name="Floudas D."/>
            <person name="Copeland A."/>
            <person name="Barry K.W."/>
            <person name="Cichocki N."/>
            <person name="Veneault-Fourrey C."/>
            <person name="LaButti K."/>
            <person name="Lindquist E.A."/>
            <person name="Lipzen A."/>
            <person name="Lundell T."/>
            <person name="Morin E."/>
            <person name="Murat C."/>
            <person name="Sun H."/>
            <person name="Tunlid A."/>
            <person name="Henrissat B."/>
            <person name="Grigoriev I.V."/>
            <person name="Hibbett D.S."/>
            <person name="Martin F."/>
            <person name="Nordberg H.P."/>
            <person name="Cantor M.N."/>
            <person name="Hua S.X."/>
        </authorList>
    </citation>
    <scope>NUCLEOTIDE SEQUENCE [LARGE SCALE GENOMIC DNA]</scope>
    <source>
        <strain evidence="1 2">F 1598</strain>
    </source>
</reference>
<dbReference type="Proteomes" id="UP000054166">
    <property type="component" value="Unassembled WGS sequence"/>
</dbReference>
<dbReference type="InParanoid" id="A0A0C3GEW9"/>
<reference evidence="2" key="2">
    <citation type="submission" date="2015-01" db="EMBL/GenBank/DDBJ databases">
        <title>Evolutionary Origins and Diversification of the Mycorrhizal Mutualists.</title>
        <authorList>
            <consortium name="DOE Joint Genome Institute"/>
            <consortium name="Mycorrhizal Genomics Consortium"/>
            <person name="Kohler A."/>
            <person name="Kuo A."/>
            <person name="Nagy L.G."/>
            <person name="Floudas D."/>
            <person name="Copeland A."/>
            <person name="Barry K.W."/>
            <person name="Cichocki N."/>
            <person name="Veneault-Fourrey C."/>
            <person name="LaButti K."/>
            <person name="Lindquist E.A."/>
            <person name="Lipzen A."/>
            <person name="Lundell T."/>
            <person name="Morin E."/>
            <person name="Murat C."/>
            <person name="Riley R."/>
            <person name="Ohm R."/>
            <person name="Sun H."/>
            <person name="Tunlid A."/>
            <person name="Henrissat B."/>
            <person name="Grigoriev I.V."/>
            <person name="Hibbett D.S."/>
            <person name="Martin F."/>
        </authorList>
    </citation>
    <scope>NUCLEOTIDE SEQUENCE [LARGE SCALE GENOMIC DNA]</scope>
    <source>
        <strain evidence="2">F 1598</strain>
    </source>
</reference>